<dbReference type="PANTHER" id="PTHR36930">
    <property type="entry name" value="METAL-SULFUR CLUSTER BIOSYNTHESIS PROTEINS YUAD-RELATED"/>
    <property type="match status" value="1"/>
</dbReference>
<dbReference type="GO" id="GO:0030151">
    <property type="term" value="F:molybdenum ion binding"/>
    <property type="evidence" value="ECO:0007669"/>
    <property type="project" value="InterPro"/>
</dbReference>
<dbReference type="PROSITE" id="PS51340">
    <property type="entry name" value="MOSC"/>
    <property type="match status" value="1"/>
</dbReference>
<organism evidence="2 3">
    <name type="scientific">Thalassococcus profundi</name>
    <dbReference type="NCBI Taxonomy" id="2282382"/>
    <lineage>
        <taxon>Bacteria</taxon>
        <taxon>Pseudomonadati</taxon>
        <taxon>Pseudomonadota</taxon>
        <taxon>Alphaproteobacteria</taxon>
        <taxon>Rhodobacterales</taxon>
        <taxon>Roseobacteraceae</taxon>
        <taxon>Thalassococcus</taxon>
    </lineage>
</organism>
<feature type="domain" description="MOSC" evidence="1">
    <location>
        <begin position="28"/>
        <end position="183"/>
    </location>
</feature>
<dbReference type="EMBL" id="QPMK01000033">
    <property type="protein sequence ID" value="RDD64041.1"/>
    <property type="molecule type" value="Genomic_DNA"/>
</dbReference>
<dbReference type="PANTHER" id="PTHR36930:SF1">
    <property type="entry name" value="MOSC DOMAIN-CONTAINING PROTEIN"/>
    <property type="match status" value="1"/>
</dbReference>
<comment type="caution">
    <text evidence="2">The sequence shown here is derived from an EMBL/GenBank/DDBJ whole genome shotgun (WGS) entry which is preliminary data.</text>
</comment>
<keyword evidence="3" id="KW-1185">Reference proteome</keyword>
<dbReference type="Pfam" id="PF03473">
    <property type="entry name" value="MOSC"/>
    <property type="match status" value="1"/>
</dbReference>
<reference evidence="2 3" key="1">
    <citation type="submission" date="2018-07" db="EMBL/GenBank/DDBJ databases">
        <title>Thalassococcus profundi sp. nov., a marine bacterium isolated from deep seawater of Okinawa Trough.</title>
        <authorList>
            <person name="Yu M."/>
        </authorList>
    </citation>
    <scope>NUCLEOTIDE SEQUENCE [LARGE SCALE GENOMIC DNA]</scope>
    <source>
        <strain evidence="2 3">WRAS1</strain>
    </source>
</reference>
<dbReference type="GO" id="GO:0030170">
    <property type="term" value="F:pyridoxal phosphate binding"/>
    <property type="evidence" value="ECO:0007669"/>
    <property type="project" value="InterPro"/>
</dbReference>
<dbReference type="Proteomes" id="UP000253977">
    <property type="component" value="Unassembled WGS sequence"/>
</dbReference>
<dbReference type="InterPro" id="IPR005302">
    <property type="entry name" value="MoCF_Sase_C"/>
</dbReference>
<accession>A0A369TF93</accession>
<dbReference type="GO" id="GO:0003824">
    <property type="term" value="F:catalytic activity"/>
    <property type="evidence" value="ECO:0007669"/>
    <property type="project" value="InterPro"/>
</dbReference>
<dbReference type="AlphaFoldDB" id="A0A369TF93"/>
<protein>
    <submittedName>
        <fullName evidence="2">MOSC domain-containing protein</fullName>
    </submittedName>
</protein>
<dbReference type="SUPFAM" id="SSF50800">
    <property type="entry name" value="PK beta-barrel domain-like"/>
    <property type="match status" value="1"/>
</dbReference>
<dbReference type="InterPro" id="IPR011037">
    <property type="entry name" value="Pyrv_Knase-like_insert_dom_sf"/>
</dbReference>
<evidence type="ECO:0000313" key="2">
    <source>
        <dbReference type="EMBL" id="RDD64041.1"/>
    </source>
</evidence>
<dbReference type="OrthoDB" id="9808413at2"/>
<evidence type="ECO:0000259" key="1">
    <source>
        <dbReference type="PROSITE" id="PS51340"/>
    </source>
</evidence>
<dbReference type="Gene3D" id="2.40.33.20">
    <property type="entry name" value="PK beta-barrel domain-like"/>
    <property type="match status" value="1"/>
</dbReference>
<gene>
    <name evidence="2" type="ORF">DU478_22320</name>
</gene>
<dbReference type="RefSeq" id="WP_114513050.1">
    <property type="nucleotide sequence ID" value="NZ_QPMK01000033.1"/>
</dbReference>
<sequence>MPALKPTDFNARVVWLGRVPAEGPGIRSEPVPALELDWDGSAGDRHAGVTRPSCSRMLQQHPRGTEIRNVRQMAIVSAEEMAEVARRMGLDAVAPEWTGASIVVEGLADLTHLPPSSRLQGADGLTLVVDMENRPCVLPGKEIEAERAGFGARFKPAAEGRRGVTAWVERPGRLSLGDTLRLHIPDQRAWSHIEAALSH</sequence>
<proteinExistence type="predicted"/>
<dbReference type="InterPro" id="IPR052716">
    <property type="entry name" value="MOSC_domain"/>
</dbReference>
<evidence type="ECO:0000313" key="3">
    <source>
        <dbReference type="Proteomes" id="UP000253977"/>
    </source>
</evidence>
<name>A0A369TF93_9RHOB</name>